<dbReference type="PANTHER" id="PTHR47660:SF2">
    <property type="entry name" value="TRANSCRIPTION FACTOR WITH C2H2 AND ZN(2)-CYS(6) DNA BINDING DOMAIN (EUROFUNG)"/>
    <property type="match status" value="1"/>
</dbReference>
<evidence type="ECO:0000256" key="1">
    <source>
        <dbReference type="ARBA" id="ARBA00022723"/>
    </source>
</evidence>
<keyword evidence="2" id="KW-0862">Zinc</keyword>
<reference evidence="8" key="1">
    <citation type="journal article" date="2021" name="Nat. Commun.">
        <title>Genetic determinants of endophytism in the Arabidopsis root mycobiome.</title>
        <authorList>
            <person name="Mesny F."/>
            <person name="Miyauchi S."/>
            <person name="Thiergart T."/>
            <person name="Pickel B."/>
            <person name="Atanasova L."/>
            <person name="Karlsson M."/>
            <person name="Huettel B."/>
            <person name="Barry K.W."/>
            <person name="Haridas S."/>
            <person name="Chen C."/>
            <person name="Bauer D."/>
            <person name="Andreopoulos W."/>
            <person name="Pangilinan J."/>
            <person name="LaButti K."/>
            <person name="Riley R."/>
            <person name="Lipzen A."/>
            <person name="Clum A."/>
            <person name="Drula E."/>
            <person name="Henrissat B."/>
            <person name="Kohler A."/>
            <person name="Grigoriev I.V."/>
            <person name="Martin F.M."/>
            <person name="Hacquard S."/>
        </authorList>
    </citation>
    <scope>NUCLEOTIDE SEQUENCE</scope>
    <source>
        <strain evidence="8">MPI-CAGE-AT-0016</strain>
    </source>
</reference>
<feature type="region of interest" description="Disordered" evidence="6">
    <location>
        <begin position="58"/>
        <end position="78"/>
    </location>
</feature>
<evidence type="ECO:0000259" key="7">
    <source>
        <dbReference type="PROSITE" id="PS50048"/>
    </source>
</evidence>
<evidence type="ECO:0000313" key="8">
    <source>
        <dbReference type="EMBL" id="KAH7374749.1"/>
    </source>
</evidence>
<keyword evidence="9" id="KW-1185">Reference proteome</keyword>
<evidence type="ECO:0000256" key="5">
    <source>
        <dbReference type="ARBA" id="ARBA00023242"/>
    </source>
</evidence>
<sequence>MPPKPRVKSCTHCRLAKARCTQETPCSRCSQRHLDCFYIQHHRAETARPVSLRAIRSAAARPRAAPQPSEPTPEKANELDSLHRQAVDEFLDGTSPGGLPNRTPDEDDLNHGFFVLESEAAQQEFGIGQSNQSQSLMPRVRMAAEDSFTARMLIRKIAEYPRMMAAGQDLPPIIHPPCARQSKPCSAAQQHTCLPDILAVCASNLAACYSPAHEGDQSAWPHIYGHVSRLSAVFATLDTPRQLQALQAVVLYVLLQSQVEEARATDNAAGMVSTAETFSRHIFSQIDLHQDPEPASLKRDDWVLLESLKRVGCLLYMIDLLLNIEGRTPSRGQCPEAIVVPLPCTSILWEPAADDEWMKRYRRLAAVKHQRGSRVLTLGDLLLLKCPLLPGETGEQSFGRGVEDQLSEWSQNADDFGMLLWMAMMLERDGQTFIINMACPPVQVQV</sequence>
<evidence type="ECO:0000256" key="2">
    <source>
        <dbReference type="ARBA" id="ARBA00022833"/>
    </source>
</evidence>
<dbReference type="GO" id="GO:0008270">
    <property type="term" value="F:zinc ion binding"/>
    <property type="evidence" value="ECO:0007669"/>
    <property type="project" value="InterPro"/>
</dbReference>
<dbReference type="GO" id="GO:0000981">
    <property type="term" value="F:DNA-binding transcription factor activity, RNA polymerase II-specific"/>
    <property type="evidence" value="ECO:0007669"/>
    <property type="project" value="InterPro"/>
</dbReference>
<dbReference type="GO" id="GO:0003677">
    <property type="term" value="F:DNA binding"/>
    <property type="evidence" value="ECO:0007669"/>
    <property type="project" value="InterPro"/>
</dbReference>
<dbReference type="Gene3D" id="4.10.240.10">
    <property type="entry name" value="Zn(2)-C6 fungal-type DNA-binding domain"/>
    <property type="match status" value="1"/>
</dbReference>
<dbReference type="PANTHER" id="PTHR47660">
    <property type="entry name" value="TRANSCRIPTION FACTOR WITH C2H2 AND ZN(2)-CYS(6) DNA BINDING DOMAIN (EUROFUNG)-RELATED-RELATED"/>
    <property type="match status" value="1"/>
</dbReference>
<name>A0A8K0X7X5_9PEZI</name>
<keyword evidence="4" id="KW-0804">Transcription</keyword>
<keyword evidence="5" id="KW-0539">Nucleus</keyword>
<dbReference type="AlphaFoldDB" id="A0A8K0X7X5"/>
<dbReference type="OrthoDB" id="5423818at2759"/>
<dbReference type="SMART" id="SM00066">
    <property type="entry name" value="GAL4"/>
    <property type="match status" value="1"/>
</dbReference>
<organism evidence="8 9">
    <name type="scientific">Plectosphaerella cucumerina</name>
    <dbReference type="NCBI Taxonomy" id="40658"/>
    <lineage>
        <taxon>Eukaryota</taxon>
        <taxon>Fungi</taxon>
        <taxon>Dikarya</taxon>
        <taxon>Ascomycota</taxon>
        <taxon>Pezizomycotina</taxon>
        <taxon>Sordariomycetes</taxon>
        <taxon>Hypocreomycetidae</taxon>
        <taxon>Glomerellales</taxon>
        <taxon>Plectosphaerellaceae</taxon>
        <taxon>Plectosphaerella</taxon>
    </lineage>
</organism>
<proteinExistence type="predicted"/>
<keyword evidence="3" id="KW-0805">Transcription regulation</keyword>
<dbReference type="CDD" id="cd00067">
    <property type="entry name" value="GAL4"/>
    <property type="match status" value="1"/>
</dbReference>
<keyword evidence="1" id="KW-0479">Metal-binding</keyword>
<dbReference type="SUPFAM" id="SSF57701">
    <property type="entry name" value="Zn2/Cys6 DNA-binding domain"/>
    <property type="match status" value="1"/>
</dbReference>
<evidence type="ECO:0000256" key="6">
    <source>
        <dbReference type="SAM" id="MobiDB-lite"/>
    </source>
</evidence>
<dbReference type="PROSITE" id="PS00463">
    <property type="entry name" value="ZN2_CY6_FUNGAL_1"/>
    <property type="match status" value="1"/>
</dbReference>
<dbReference type="InterPro" id="IPR036864">
    <property type="entry name" value="Zn2-C6_fun-type_DNA-bd_sf"/>
</dbReference>
<dbReference type="InterPro" id="IPR001138">
    <property type="entry name" value="Zn2Cys6_DnaBD"/>
</dbReference>
<feature type="compositionally biased region" description="Low complexity" evidence="6">
    <location>
        <begin position="58"/>
        <end position="67"/>
    </location>
</feature>
<dbReference type="PROSITE" id="PS50048">
    <property type="entry name" value="ZN2_CY6_FUNGAL_2"/>
    <property type="match status" value="1"/>
</dbReference>
<feature type="domain" description="Zn(2)-C6 fungal-type" evidence="7">
    <location>
        <begin position="9"/>
        <end position="38"/>
    </location>
</feature>
<evidence type="ECO:0000256" key="4">
    <source>
        <dbReference type="ARBA" id="ARBA00023163"/>
    </source>
</evidence>
<dbReference type="GO" id="GO:0006351">
    <property type="term" value="P:DNA-templated transcription"/>
    <property type="evidence" value="ECO:0007669"/>
    <property type="project" value="InterPro"/>
</dbReference>
<accession>A0A8K0X7X5</accession>
<dbReference type="Proteomes" id="UP000813385">
    <property type="component" value="Unassembled WGS sequence"/>
</dbReference>
<dbReference type="Pfam" id="PF00172">
    <property type="entry name" value="Zn_clus"/>
    <property type="match status" value="1"/>
</dbReference>
<dbReference type="CDD" id="cd12148">
    <property type="entry name" value="fungal_TF_MHR"/>
    <property type="match status" value="1"/>
</dbReference>
<protein>
    <recommendedName>
        <fullName evidence="7">Zn(2)-C6 fungal-type domain-containing protein</fullName>
    </recommendedName>
</protein>
<evidence type="ECO:0000313" key="9">
    <source>
        <dbReference type="Proteomes" id="UP000813385"/>
    </source>
</evidence>
<evidence type="ECO:0000256" key="3">
    <source>
        <dbReference type="ARBA" id="ARBA00023015"/>
    </source>
</evidence>
<gene>
    <name evidence="8" type="ORF">B0T11DRAFT_269106</name>
</gene>
<comment type="caution">
    <text evidence="8">The sequence shown here is derived from an EMBL/GenBank/DDBJ whole genome shotgun (WGS) entry which is preliminary data.</text>
</comment>
<dbReference type="EMBL" id="JAGPXD010000001">
    <property type="protein sequence ID" value="KAH7374749.1"/>
    <property type="molecule type" value="Genomic_DNA"/>
</dbReference>